<name>A0A8J2Q391_9HEXA</name>
<accession>A0A8J2Q391</accession>
<keyword evidence="4" id="KW-1185">Reference proteome</keyword>
<sequence length="218" mass="25450">MRFNEKELAVIAQKDGDLVGRLQYTQYKGPPGSYKTNGFRDRFFKLVGNLLFYFRFNEMGTVDYKEPVGVIVLENYSVQPEYDVDLSFAFGILFLDEPDRRHIFTARTDKDVQLWINTLQTASYQHWSHQLTLKRTQLHALLESRQSSIAAPRELFPLQSTSHPMYEIKNDTPLISFEDSNSNFIPTIPPRFQLQHSLPPPIPPRPNARKREEDLIKF</sequence>
<feature type="domain" description="PH" evidence="2">
    <location>
        <begin position="11"/>
        <end position="124"/>
    </location>
</feature>
<dbReference type="Proteomes" id="UP000708208">
    <property type="component" value="Unassembled WGS sequence"/>
</dbReference>
<dbReference type="OrthoDB" id="10055808at2759"/>
<reference evidence="3" key="1">
    <citation type="submission" date="2021-06" db="EMBL/GenBank/DDBJ databases">
        <authorList>
            <person name="Hodson N. C."/>
            <person name="Mongue J. A."/>
            <person name="Jaron S. K."/>
        </authorList>
    </citation>
    <scope>NUCLEOTIDE SEQUENCE</scope>
</reference>
<evidence type="ECO:0000313" key="4">
    <source>
        <dbReference type="Proteomes" id="UP000708208"/>
    </source>
</evidence>
<dbReference type="GO" id="GO:0042147">
    <property type="term" value="P:retrograde transport, endosome to Golgi"/>
    <property type="evidence" value="ECO:0007669"/>
    <property type="project" value="TreeGrafter"/>
</dbReference>
<evidence type="ECO:0000256" key="1">
    <source>
        <dbReference type="SAM" id="MobiDB-lite"/>
    </source>
</evidence>
<organism evidence="3 4">
    <name type="scientific">Allacma fusca</name>
    <dbReference type="NCBI Taxonomy" id="39272"/>
    <lineage>
        <taxon>Eukaryota</taxon>
        <taxon>Metazoa</taxon>
        <taxon>Ecdysozoa</taxon>
        <taxon>Arthropoda</taxon>
        <taxon>Hexapoda</taxon>
        <taxon>Collembola</taxon>
        <taxon>Symphypleona</taxon>
        <taxon>Sminthuridae</taxon>
        <taxon>Allacma</taxon>
    </lineage>
</organism>
<dbReference type="AlphaFoldDB" id="A0A8J2Q391"/>
<dbReference type="EMBL" id="CAJVCH010561984">
    <property type="protein sequence ID" value="CAG7831781.1"/>
    <property type="molecule type" value="Genomic_DNA"/>
</dbReference>
<proteinExistence type="predicted"/>
<evidence type="ECO:0000259" key="2">
    <source>
        <dbReference type="PROSITE" id="PS50003"/>
    </source>
</evidence>
<dbReference type="SMART" id="SM00233">
    <property type="entry name" value="PH"/>
    <property type="match status" value="1"/>
</dbReference>
<dbReference type="GO" id="GO:0007032">
    <property type="term" value="P:endosome organization"/>
    <property type="evidence" value="ECO:0007669"/>
    <property type="project" value="TreeGrafter"/>
</dbReference>
<protein>
    <recommendedName>
        <fullName evidence="2">PH domain-containing protein</fullName>
    </recommendedName>
</protein>
<dbReference type="InterPro" id="IPR045188">
    <property type="entry name" value="Boi1/Boi2-like"/>
</dbReference>
<evidence type="ECO:0000313" key="3">
    <source>
        <dbReference type="EMBL" id="CAG7831781.1"/>
    </source>
</evidence>
<dbReference type="GO" id="GO:0005769">
    <property type="term" value="C:early endosome"/>
    <property type="evidence" value="ECO:0007669"/>
    <property type="project" value="TreeGrafter"/>
</dbReference>
<dbReference type="GO" id="GO:0055037">
    <property type="term" value="C:recycling endosome"/>
    <property type="evidence" value="ECO:0007669"/>
    <property type="project" value="TreeGrafter"/>
</dbReference>
<gene>
    <name evidence="3" type="ORF">AFUS01_LOCUS41506</name>
</gene>
<dbReference type="PANTHER" id="PTHR22902:SF9">
    <property type="entry name" value="PLECKSTRIN HOMOLOGY DOMAIN-CONTAINING FAMILY J MEMBER 1"/>
    <property type="match status" value="1"/>
</dbReference>
<dbReference type="PANTHER" id="PTHR22902">
    <property type="entry name" value="SESQUIPEDALIAN"/>
    <property type="match status" value="1"/>
</dbReference>
<dbReference type="CDD" id="cd13258">
    <property type="entry name" value="PH_PLEKHJ1"/>
    <property type="match status" value="1"/>
</dbReference>
<comment type="caution">
    <text evidence="3">The sequence shown here is derived from an EMBL/GenBank/DDBJ whole genome shotgun (WGS) entry which is preliminary data.</text>
</comment>
<feature type="compositionally biased region" description="Basic and acidic residues" evidence="1">
    <location>
        <begin position="209"/>
        <end position="218"/>
    </location>
</feature>
<dbReference type="GO" id="GO:0005829">
    <property type="term" value="C:cytosol"/>
    <property type="evidence" value="ECO:0007669"/>
    <property type="project" value="GOC"/>
</dbReference>
<dbReference type="InterPro" id="IPR001849">
    <property type="entry name" value="PH_domain"/>
</dbReference>
<feature type="region of interest" description="Disordered" evidence="1">
    <location>
        <begin position="195"/>
        <end position="218"/>
    </location>
</feature>
<dbReference type="GO" id="GO:0005802">
    <property type="term" value="C:trans-Golgi network"/>
    <property type="evidence" value="ECO:0007669"/>
    <property type="project" value="TreeGrafter"/>
</dbReference>
<dbReference type="Pfam" id="PF00169">
    <property type="entry name" value="PH"/>
    <property type="match status" value="1"/>
</dbReference>
<dbReference type="PROSITE" id="PS50003">
    <property type="entry name" value="PH_DOMAIN"/>
    <property type="match status" value="1"/>
</dbReference>
<dbReference type="GO" id="GO:0001881">
    <property type="term" value="P:receptor recycling"/>
    <property type="evidence" value="ECO:0007669"/>
    <property type="project" value="TreeGrafter"/>
</dbReference>